<evidence type="ECO:0008006" key="3">
    <source>
        <dbReference type="Google" id="ProtNLM"/>
    </source>
</evidence>
<dbReference type="PANTHER" id="PTHR42743:SF11">
    <property type="entry name" value="AMINODEOXYCHORISMATE LYASE"/>
    <property type="match status" value="1"/>
</dbReference>
<dbReference type="InterPro" id="IPR043132">
    <property type="entry name" value="BCAT-like_C"/>
</dbReference>
<feature type="non-terminal residue" evidence="2">
    <location>
        <position position="235"/>
    </location>
</feature>
<dbReference type="EMBL" id="UINC01068782">
    <property type="protein sequence ID" value="SVC01651.1"/>
    <property type="molecule type" value="Genomic_DNA"/>
</dbReference>
<dbReference type="InterPro" id="IPR036038">
    <property type="entry name" value="Aminotransferase-like"/>
</dbReference>
<protein>
    <recommendedName>
        <fullName evidence="3">Branched-chain amino acid aminotransferase</fullName>
    </recommendedName>
</protein>
<dbReference type="Gene3D" id="3.20.10.10">
    <property type="entry name" value="D-amino Acid Aminotransferase, subunit A, domain 2"/>
    <property type="match status" value="1"/>
</dbReference>
<name>A0A382ISN9_9ZZZZ</name>
<dbReference type="InterPro" id="IPR001544">
    <property type="entry name" value="Aminotrans_IV"/>
</dbReference>
<reference evidence="2" key="1">
    <citation type="submission" date="2018-05" db="EMBL/GenBank/DDBJ databases">
        <authorList>
            <person name="Lanie J.A."/>
            <person name="Ng W.-L."/>
            <person name="Kazmierczak K.M."/>
            <person name="Andrzejewski T.M."/>
            <person name="Davidsen T.M."/>
            <person name="Wayne K.J."/>
            <person name="Tettelin H."/>
            <person name="Glass J.I."/>
            <person name="Rusch D."/>
            <person name="Podicherti R."/>
            <person name="Tsui H.-C.T."/>
            <person name="Winkler M.E."/>
        </authorList>
    </citation>
    <scope>NUCLEOTIDE SEQUENCE</scope>
</reference>
<evidence type="ECO:0000256" key="1">
    <source>
        <dbReference type="ARBA" id="ARBA00009320"/>
    </source>
</evidence>
<dbReference type="InterPro" id="IPR050571">
    <property type="entry name" value="Class-IV_PLP-Dep_Aminotrnsfr"/>
</dbReference>
<dbReference type="Gene3D" id="3.30.470.10">
    <property type="match status" value="1"/>
</dbReference>
<dbReference type="PANTHER" id="PTHR42743">
    <property type="entry name" value="AMINO-ACID AMINOTRANSFERASE"/>
    <property type="match status" value="1"/>
</dbReference>
<dbReference type="InterPro" id="IPR043131">
    <property type="entry name" value="BCAT-like_N"/>
</dbReference>
<dbReference type="GO" id="GO:0046394">
    <property type="term" value="P:carboxylic acid biosynthetic process"/>
    <property type="evidence" value="ECO:0007669"/>
    <property type="project" value="UniProtKB-ARBA"/>
</dbReference>
<comment type="similarity">
    <text evidence="1">Belongs to the class-IV pyridoxal-phosphate-dependent aminotransferase family.</text>
</comment>
<evidence type="ECO:0000313" key="2">
    <source>
        <dbReference type="EMBL" id="SVC01651.1"/>
    </source>
</evidence>
<dbReference type="SUPFAM" id="SSF56752">
    <property type="entry name" value="D-aminoacid aminotransferase-like PLP-dependent enzymes"/>
    <property type="match status" value="1"/>
</dbReference>
<gene>
    <name evidence="2" type="ORF">METZ01_LOCUS254505</name>
</gene>
<dbReference type="Pfam" id="PF01063">
    <property type="entry name" value="Aminotran_4"/>
    <property type="match status" value="1"/>
</dbReference>
<accession>A0A382ISN9</accession>
<dbReference type="GO" id="GO:0003824">
    <property type="term" value="F:catalytic activity"/>
    <property type="evidence" value="ECO:0007669"/>
    <property type="project" value="InterPro"/>
</dbReference>
<dbReference type="AlphaFoldDB" id="A0A382ISN9"/>
<organism evidence="2">
    <name type="scientific">marine metagenome</name>
    <dbReference type="NCBI Taxonomy" id="408172"/>
    <lineage>
        <taxon>unclassified sequences</taxon>
        <taxon>metagenomes</taxon>
        <taxon>ecological metagenomes</taxon>
    </lineage>
</organism>
<proteinExistence type="inferred from homology"/>
<sequence>MTNRKVYISGEIISESDAKISIFDSAVLLGDTVTESTRTFNYKPFKLEEHIHRLYKSFKLTRIHPQMSKKEMIDVSLNLLEINKGEYGNNEDCWLVHNVSRGHSITGGNPTLQVTKPTIMIYTQPMNLILWAPFYTKGCHAVIPPTRMVPSQSLDARIKNRSRLFYTLAEIEAKLVDPDAQSVILDIHGNVAENKGGNIFMVKSGKLITPTTANCLAGLTRDSTMEIARSLGIEV</sequence>